<keyword evidence="5" id="KW-1185">Reference proteome</keyword>
<dbReference type="EMBL" id="WXYO01000002">
    <property type="protein sequence ID" value="NAS11371.1"/>
    <property type="molecule type" value="Genomic_DNA"/>
</dbReference>
<dbReference type="NCBIfam" id="TIGR01409">
    <property type="entry name" value="TAT_signal_seq"/>
    <property type="match status" value="1"/>
</dbReference>
<dbReference type="PANTHER" id="PTHR10680:SF14">
    <property type="entry name" value="PEPTIDYL-GLYCINE ALPHA-AMIDATING MONOOXYGENASE"/>
    <property type="match status" value="1"/>
</dbReference>
<sequence>MNNKTNRRRKFIKTSSMAVAAGAALPYLSFGRNTFNPWKEDKVIGHGEFKYKVDKEWGVQDPSKIPVNDCHEMVLDHQGRILMTTTGKDNNNILIYDRSGKVLDSWGKDFPGAHGLTISGEGSDQFLLITDPDTHKVFKTTLDGQILMTFGSPKEVSAYEKEEQFKPTETAVAPNGDIYIADGYGENYIMQYNSKGEYIRHFGGKGNGKEQFDCCHGVTLDNRDPENPSLLITSRTKQEFKRFSLDGKHLETISLPGCWICRPVIHKENIYFAVIVTKTWDSYDGMLAVLDSNNKVVSLPGGNAPEYKEDGLVPPLYDGVTFRNPHDVLVDNDENLYVPQWASGKTYPIKLHRV</sequence>
<evidence type="ECO:0000313" key="4">
    <source>
        <dbReference type="EMBL" id="NAS11371.1"/>
    </source>
</evidence>
<dbReference type="InterPro" id="IPR011042">
    <property type="entry name" value="6-blade_b-propeller_TolB-like"/>
</dbReference>
<dbReference type="Pfam" id="PF17170">
    <property type="entry name" value="DUF5128"/>
    <property type="match status" value="1"/>
</dbReference>
<dbReference type="Gene3D" id="2.120.10.30">
    <property type="entry name" value="TolB, C-terminal domain"/>
    <property type="match status" value="1"/>
</dbReference>
<protein>
    <submittedName>
        <fullName evidence="4">Twin-arginine translocation signal domain-containing protein</fullName>
    </submittedName>
</protein>
<keyword evidence="1 3" id="KW-0732">Signal</keyword>
<evidence type="ECO:0000256" key="3">
    <source>
        <dbReference type="SAM" id="SignalP"/>
    </source>
</evidence>
<organism evidence="4 5">
    <name type="scientific">Poritiphilus flavus</name>
    <dbReference type="NCBI Taxonomy" id="2697053"/>
    <lineage>
        <taxon>Bacteria</taxon>
        <taxon>Pseudomonadati</taxon>
        <taxon>Bacteroidota</taxon>
        <taxon>Flavobacteriia</taxon>
        <taxon>Flavobacteriales</taxon>
        <taxon>Flavobacteriaceae</taxon>
        <taxon>Poritiphilus</taxon>
    </lineage>
</organism>
<feature type="signal peptide" evidence="3">
    <location>
        <begin position="1"/>
        <end position="20"/>
    </location>
</feature>
<feature type="chain" id="PRO_5026950878" evidence="3">
    <location>
        <begin position="21"/>
        <end position="354"/>
    </location>
</feature>
<proteinExistence type="predicted"/>
<dbReference type="SUPFAM" id="SSF101898">
    <property type="entry name" value="NHL repeat"/>
    <property type="match status" value="1"/>
</dbReference>
<evidence type="ECO:0000313" key="5">
    <source>
        <dbReference type="Proteomes" id="UP000475249"/>
    </source>
</evidence>
<evidence type="ECO:0000256" key="1">
    <source>
        <dbReference type="ARBA" id="ARBA00022729"/>
    </source>
</evidence>
<accession>A0A6L9E9X3</accession>
<keyword evidence="2" id="KW-0325">Glycoprotein</keyword>
<gene>
    <name evidence="4" type="ORF">GTQ38_05125</name>
</gene>
<evidence type="ECO:0000256" key="2">
    <source>
        <dbReference type="ARBA" id="ARBA00023180"/>
    </source>
</evidence>
<dbReference type="RefSeq" id="WP_161434405.1">
    <property type="nucleotide sequence ID" value="NZ_WXYO01000002.1"/>
</dbReference>
<name>A0A6L9E9X3_9FLAO</name>
<dbReference type="Proteomes" id="UP000475249">
    <property type="component" value="Unassembled WGS sequence"/>
</dbReference>
<comment type="caution">
    <text evidence="4">The sequence shown here is derived from an EMBL/GenBank/DDBJ whole genome shotgun (WGS) entry which is preliminary data.</text>
</comment>
<dbReference type="PANTHER" id="PTHR10680">
    <property type="entry name" value="PEPTIDYL-GLYCINE ALPHA-AMIDATING MONOOXYGENASE"/>
    <property type="match status" value="1"/>
</dbReference>
<reference evidence="4 5" key="1">
    <citation type="submission" date="2020-01" db="EMBL/GenBank/DDBJ databases">
        <title>Bacteria diversity of Porities sp.</title>
        <authorList>
            <person name="Wang G."/>
        </authorList>
    </citation>
    <scope>NUCLEOTIDE SEQUENCE [LARGE SCALE GENOMIC DNA]</scope>
    <source>
        <strain evidence="4 5">R33</strain>
    </source>
</reference>
<dbReference type="InterPro" id="IPR006311">
    <property type="entry name" value="TAT_signal"/>
</dbReference>
<dbReference type="PROSITE" id="PS51318">
    <property type="entry name" value="TAT"/>
    <property type="match status" value="1"/>
</dbReference>
<dbReference type="InterPro" id="IPR019546">
    <property type="entry name" value="TAT_signal_bac_arc"/>
</dbReference>
<dbReference type="AlphaFoldDB" id="A0A6L9E9X3"/>